<proteinExistence type="predicted"/>
<gene>
    <name evidence="1" type="ORF">UCREL1_1974</name>
</gene>
<sequence>MKPVSAIWNDGKFREDYEGCKARMADSKFNIRNFPDPLLPRQQSQADFYPKGVTPELEAHLQSIIKAVKGGA</sequence>
<dbReference type="AlphaFoldDB" id="M7T340"/>
<protein>
    <submittedName>
        <fullName evidence="1">Uncharacterized protein</fullName>
    </submittedName>
</protein>
<organism evidence="1 2">
    <name type="scientific">Eutypa lata (strain UCR-EL1)</name>
    <name type="common">Grapevine dieback disease fungus</name>
    <name type="synonym">Eutypa armeniacae</name>
    <dbReference type="NCBI Taxonomy" id="1287681"/>
    <lineage>
        <taxon>Eukaryota</taxon>
        <taxon>Fungi</taxon>
        <taxon>Dikarya</taxon>
        <taxon>Ascomycota</taxon>
        <taxon>Pezizomycotina</taxon>
        <taxon>Sordariomycetes</taxon>
        <taxon>Xylariomycetidae</taxon>
        <taxon>Xylariales</taxon>
        <taxon>Diatrypaceae</taxon>
        <taxon>Eutypa</taxon>
    </lineage>
</organism>
<dbReference type="eggNOG" id="ENOG502T3D7">
    <property type="taxonomic scope" value="Eukaryota"/>
</dbReference>
<dbReference type="HOGENOM" id="CLU_189357_0_0_1"/>
<dbReference type="KEGG" id="ela:UCREL1_1974"/>
<name>M7T340_EUTLA</name>
<keyword evidence="2" id="KW-1185">Reference proteome</keyword>
<evidence type="ECO:0000313" key="1">
    <source>
        <dbReference type="EMBL" id="EMR70987.1"/>
    </source>
</evidence>
<dbReference type="EMBL" id="KB705728">
    <property type="protein sequence ID" value="EMR70987.1"/>
    <property type="molecule type" value="Genomic_DNA"/>
</dbReference>
<dbReference type="Proteomes" id="UP000012174">
    <property type="component" value="Unassembled WGS sequence"/>
</dbReference>
<dbReference type="OMA" id="TWNTKKF"/>
<accession>M7T340</accession>
<evidence type="ECO:0000313" key="2">
    <source>
        <dbReference type="Proteomes" id="UP000012174"/>
    </source>
</evidence>
<reference evidence="2" key="1">
    <citation type="journal article" date="2013" name="Genome Announc.">
        <title>Draft genome sequence of the grapevine dieback fungus Eutypa lata UCR-EL1.</title>
        <authorList>
            <person name="Blanco-Ulate B."/>
            <person name="Rolshausen P.E."/>
            <person name="Cantu D."/>
        </authorList>
    </citation>
    <scope>NUCLEOTIDE SEQUENCE [LARGE SCALE GENOMIC DNA]</scope>
    <source>
        <strain evidence="2">UCR-EL1</strain>
    </source>
</reference>
<dbReference type="OrthoDB" id="5121433at2759"/>